<gene>
    <name evidence="2" type="ORF">RIL96_04570</name>
</gene>
<dbReference type="EMBL" id="JAVKGR010000003">
    <property type="protein sequence ID" value="MDR8018836.1"/>
    <property type="molecule type" value="Genomic_DNA"/>
</dbReference>
<feature type="transmembrane region" description="Helical" evidence="1">
    <location>
        <begin position="94"/>
        <end position="113"/>
    </location>
</feature>
<accession>A0ABU2DR15</accession>
<protein>
    <submittedName>
        <fullName evidence="2">Bax inhibitor-1/YccA family protein</fullName>
    </submittedName>
</protein>
<keyword evidence="1" id="KW-0472">Membrane</keyword>
<reference evidence="2 3" key="1">
    <citation type="submission" date="2023-09" db="EMBL/GenBank/DDBJ databases">
        <title>Description of three actinobacteria isolated from air of manufacturing shop in a pharmaceutical factory.</title>
        <authorList>
            <person name="Zhang D.-F."/>
        </authorList>
    </citation>
    <scope>NUCLEOTIDE SEQUENCE [LARGE SCALE GENOMIC DNA]</scope>
    <source>
        <strain evidence="2 3">LY-0111</strain>
    </source>
</reference>
<dbReference type="PANTHER" id="PTHR41282">
    <property type="entry name" value="CONSERVED TRANSMEMBRANE PROTEIN-RELATED"/>
    <property type="match status" value="1"/>
</dbReference>
<feature type="transmembrane region" description="Helical" evidence="1">
    <location>
        <begin position="119"/>
        <end position="139"/>
    </location>
</feature>
<dbReference type="RefSeq" id="WP_310547826.1">
    <property type="nucleotide sequence ID" value="NZ_JAVKGR010000003.1"/>
</dbReference>
<dbReference type="InterPro" id="IPR010539">
    <property type="entry name" value="BaxI_1-like"/>
</dbReference>
<name>A0ABU2DR15_9MICC</name>
<sequence>MSNPIFNTQAFPDQFNENKRQRSFTLNGQGHVTENTQYPAQGQTYAQQHGMPGQQTGQYGQQAGAEQLHQMYGQPSPSGQDMGRMTFDDVIRKTLISFVVVMLGAGVSVTAGVTAPAVLYPLMLVGVFGGLILGLVNAFKREPNVALILAYSLTQGLFIGAFSFILEMQFPGIVVQAVVATLIVFGTILALFKSGKVRATPKLTKMFMVAATAYLIFCLVNLGFMLLGGTSSMFGLRTEFSPWIGLAIGALAILLATYSLVMDFTNIDEGVKAGVAQRYGWSAAFGLTVSIVWLYIEILRIIAIIRSMGD</sequence>
<dbReference type="Proteomes" id="UP001251870">
    <property type="component" value="Unassembled WGS sequence"/>
</dbReference>
<organism evidence="2 3">
    <name type="scientific">Nesterenkonia aerolata</name>
    <dbReference type="NCBI Taxonomy" id="3074079"/>
    <lineage>
        <taxon>Bacteria</taxon>
        <taxon>Bacillati</taxon>
        <taxon>Actinomycetota</taxon>
        <taxon>Actinomycetes</taxon>
        <taxon>Micrococcales</taxon>
        <taxon>Micrococcaceae</taxon>
        <taxon>Nesterenkonia</taxon>
    </lineage>
</organism>
<evidence type="ECO:0000313" key="2">
    <source>
        <dbReference type="EMBL" id="MDR8018836.1"/>
    </source>
</evidence>
<feature type="transmembrane region" description="Helical" evidence="1">
    <location>
        <begin position="240"/>
        <end position="261"/>
    </location>
</feature>
<feature type="transmembrane region" description="Helical" evidence="1">
    <location>
        <begin position="204"/>
        <end position="228"/>
    </location>
</feature>
<feature type="transmembrane region" description="Helical" evidence="1">
    <location>
        <begin position="172"/>
        <end position="192"/>
    </location>
</feature>
<keyword evidence="1" id="KW-1133">Transmembrane helix</keyword>
<keyword evidence="3" id="KW-1185">Reference proteome</keyword>
<keyword evidence="1" id="KW-0812">Transmembrane</keyword>
<feature type="transmembrane region" description="Helical" evidence="1">
    <location>
        <begin position="146"/>
        <end position="166"/>
    </location>
</feature>
<proteinExistence type="predicted"/>
<evidence type="ECO:0000256" key="1">
    <source>
        <dbReference type="SAM" id="Phobius"/>
    </source>
</evidence>
<dbReference type="PANTHER" id="PTHR41282:SF1">
    <property type="entry name" value="CONSERVED TRANSMEMBRANE PROTEIN-RELATED"/>
    <property type="match status" value="1"/>
</dbReference>
<comment type="caution">
    <text evidence="2">The sequence shown here is derived from an EMBL/GenBank/DDBJ whole genome shotgun (WGS) entry which is preliminary data.</text>
</comment>
<evidence type="ECO:0000313" key="3">
    <source>
        <dbReference type="Proteomes" id="UP001251870"/>
    </source>
</evidence>
<feature type="transmembrane region" description="Helical" evidence="1">
    <location>
        <begin position="281"/>
        <end position="305"/>
    </location>
</feature>
<dbReference type="Pfam" id="PF12811">
    <property type="entry name" value="BaxI_1"/>
    <property type="match status" value="1"/>
</dbReference>